<dbReference type="GO" id="GO:0035267">
    <property type="term" value="C:NuA4 histone acetyltransferase complex"/>
    <property type="evidence" value="ECO:0007669"/>
    <property type="project" value="TreeGrafter"/>
</dbReference>
<comment type="similarity">
    <text evidence="2">Belongs to the EAF7 family.</text>
</comment>
<dbReference type="InterPro" id="IPR012423">
    <property type="entry name" value="Eaf7/MRGBP"/>
</dbReference>
<keyword evidence="3" id="KW-0156">Chromatin regulator</keyword>
<dbReference type="GO" id="GO:0006357">
    <property type="term" value="P:regulation of transcription by RNA polymerase II"/>
    <property type="evidence" value="ECO:0007669"/>
    <property type="project" value="TreeGrafter"/>
</dbReference>
<evidence type="ECO:0000313" key="9">
    <source>
        <dbReference type="Proteomes" id="UP001161247"/>
    </source>
</evidence>
<evidence type="ECO:0000256" key="7">
    <source>
        <dbReference type="SAM" id="MobiDB-lite"/>
    </source>
</evidence>
<evidence type="ECO:0000256" key="5">
    <source>
        <dbReference type="ARBA" id="ARBA00023163"/>
    </source>
</evidence>
<evidence type="ECO:0000256" key="3">
    <source>
        <dbReference type="ARBA" id="ARBA00022853"/>
    </source>
</evidence>
<evidence type="ECO:0000256" key="4">
    <source>
        <dbReference type="ARBA" id="ARBA00023015"/>
    </source>
</evidence>
<dbReference type="PANTHER" id="PTHR13581">
    <property type="entry name" value="MRG-BINDING PROTEIN"/>
    <property type="match status" value="1"/>
</dbReference>
<feature type="compositionally biased region" description="Acidic residues" evidence="7">
    <location>
        <begin position="27"/>
        <end position="40"/>
    </location>
</feature>
<feature type="compositionally biased region" description="Acidic residues" evidence="7">
    <location>
        <begin position="49"/>
        <end position="62"/>
    </location>
</feature>
<organism evidence="8 9">
    <name type="scientific">Oldenlandia corymbosa var. corymbosa</name>
    <dbReference type="NCBI Taxonomy" id="529605"/>
    <lineage>
        <taxon>Eukaryota</taxon>
        <taxon>Viridiplantae</taxon>
        <taxon>Streptophyta</taxon>
        <taxon>Embryophyta</taxon>
        <taxon>Tracheophyta</taxon>
        <taxon>Spermatophyta</taxon>
        <taxon>Magnoliopsida</taxon>
        <taxon>eudicotyledons</taxon>
        <taxon>Gunneridae</taxon>
        <taxon>Pentapetalae</taxon>
        <taxon>asterids</taxon>
        <taxon>lamiids</taxon>
        <taxon>Gentianales</taxon>
        <taxon>Rubiaceae</taxon>
        <taxon>Rubioideae</taxon>
        <taxon>Spermacoceae</taxon>
        <taxon>Hedyotis-Oldenlandia complex</taxon>
        <taxon>Oldenlandia</taxon>
    </lineage>
</organism>
<reference evidence="8" key="1">
    <citation type="submission" date="2023-03" db="EMBL/GenBank/DDBJ databases">
        <authorList>
            <person name="Julca I."/>
        </authorList>
    </citation>
    <scope>NUCLEOTIDE SEQUENCE</scope>
</reference>
<comment type="subcellular location">
    <subcellularLocation>
        <location evidence="1">Nucleus</location>
    </subcellularLocation>
</comment>
<dbReference type="AlphaFoldDB" id="A0AAV1CM19"/>
<proteinExistence type="inferred from homology"/>
<keyword evidence="9" id="KW-1185">Reference proteome</keyword>
<feature type="compositionally biased region" description="Basic and acidic residues" evidence="7">
    <location>
        <begin position="11"/>
        <end position="26"/>
    </location>
</feature>
<evidence type="ECO:0000256" key="2">
    <source>
        <dbReference type="ARBA" id="ARBA00007117"/>
    </source>
</evidence>
<protein>
    <submittedName>
        <fullName evidence="8">OLC1v1032635C4</fullName>
    </submittedName>
</protein>
<name>A0AAV1CM19_OLDCO</name>
<dbReference type="Pfam" id="PF07904">
    <property type="entry name" value="Eaf7"/>
    <property type="match status" value="1"/>
</dbReference>
<evidence type="ECO:0000256" key="1">
    <source>
        <dbReference type="ARBA" id="ARBA00004123"/>
    </source>
</evidence>
<dbReference type="Proteomes" id="UP001161247">
    <property type="component" value="Chromosome 2"/>
</dbReference>
<gene>
    <name evidence="8" type="ORF">OLC1_LOCUS7221</name>
</gene>
<evidence type="ECO:0000313" key="8">
    <source>
        <dbReference type="EMBL" id="CAI9096472.1"/>
    </source>
</evidence>
<dbReference type="GO" id="GO:0005634">
    <property type="term" value="C:nucleus"/>
    <property type="evidence" value="ECO:0007669"/>
    <property type="project" value="UniProtKB-SubCell"/>
</dbReference>
<feature type="region of interest" description="Disordered" evidence="7">
    <location>
        <begin position="1"/>
        <end position="84"/>
    </location>
</feature>
<dbReference type="GO" id="GO:0006325">
    <property type="term" value="P:chromatin organization"/>
    <property type="evidence" value="ECO:0007669"/>
    <property type="project" value="UniProtKB-KW"/>
</dbReference>
<dbReference type="EMBL" id="OX459119">
    <property type="protein sequence ID" value="CAI9096472.1"/>
    <property type="molecule type" value="Genomic_DNA"/>
</dbReference>
<sequence>MGQVSGLNGKGKKEEPKKEKRLKVEKEEEEEEEEQEEAEDNNNNNNKSEDDDDDDEEEEPEQDGLSVHSPCKPPPSSKQKDNSDVELELKLLEALEIYPPVKLGGVHRHFVLYGLTEYLRKSCNRQFSSADVLKLLDRFYNLEMMKPDDEDSEFLSQQEDFSLPKSFFVKEDS</sequence>
<evidence type="ECO:0000256" key="6">
    <source>
        <dbReference type="ARBA" id="ARBA00023242"/>
    </source>
</evidence>
<keyword evidence="4" id="KW-0805">Transcription regulation</keyword>
<keyword evidence="6" id="KW-0539">Nucleus</keyword>
<dbReference type="PANTHER" id="PTHR13581:SF5">
    <property type="entry name" value="MRG_MORF4L-BINDING PROTEIN"/>
    <property type="match status" value="1"/>
</dbReference>
<accession>A0AAV1CM19</accession>
<keyword evidence="5" id="KW-0804">Transcription</keyword>